<dbReference type="InterPro" id="IPR015946">
    <property type="entry name" value="KH_dom-like_a/b"/>
</dbReference>
<dbReference type="InterPro" id="IPR036102">
    <property type="entry name" value="OsmC/Ohrsf"/>
</dbReference>
<dbReference type="PANTHER" id="PTHR42830:SF2">
    <property type="entry name" value="OSMC_OHR FAMILY PROTEIN"/>
    <property type="match status" value="1"/>
</dbReference>
<keyword evidence="2" id="KW-1185">Reference proteome</keyword>
<evidence type="ECO:0000313" key="1">
    <source>
        <dbReference type="EMBL" id="KGM14482.1"/>
    </source>
</evidence>
<protein>
    <submittedName>
        <fullName evidence="1">Peroxiredoxin</fullName>
    </submittedName>
</protein>
<dbReference type="Pfam" id="PF02566">
    <property type="entry name" value="OsmC"/>
    <property type="match status" value="1"/>
</dbReference>
<sequence>MGLLHTYDALVEWSAPGAEGTRSYTSYSRDHEVRFEGKAPLPGSADPAFRGDASRYNPEQLLVGALSQCHMLWFLHLASADGVVVVGYIDNAQGTMRVEGAGHGQFTGVRLHPLVTLESATREDGRPITDGDLEALHARAHEHCFIARSVSFPVTIDPPGLRVAQEAATAT</sequence>
<proteinExistence type="predicted"/>
<gene>
    <name evidence="1" type="ORF">N869_08840</name>
</gene>
<dbReference type="InterPro" id="IPR003718">
    <property type="entry name" value="OsmC/Ohr_fam"/>
</dbReference>
<dbReference type="RefSeq" id="WP_035056320.1">
    <property type="nucleotide sequence ID" value="NZ_AXCZ01000002.1"/>
</dbReference>
<comment type="caution">
    <text evidence="1">The sequence shown here is derived from an EMBL/GenBank/DDBJ whole genome shotgun (WGS) entry which is preliminary data.</text>
</comment>
<dbReference type="SUPFAM" id="SSF82784">
    <property type="entry name" value="OsmC-like"/>
    <property type="match status" value="1"/>
</dbReference>
<dbReference type="Proteomes" id="UP000054314">
    <property type="component" value="Unassembled WGS sequence"/>
</dbReference>
<dbReference type="InterPro" id="IPR052707">
    <property type="entry name" value="OsmC_Ohr_Peroxiredoxin"/>
</dbReference>
<accession>A0A0A0C378</accession>
<dbReference type="PANTHER" id="PTHR42830">
    <property type="entry name" value="OSMOTICALLY INDUCIBLE FAMILY PROTEIN"/>
    <property type="match status" value="1"/>
</dbReference>
<name>A0A0A0C378_9CELL</name>
<dbReference type="EMBL" id="AXCZ01000002">
    <property type="protein sequence ID" value="KGM14482.1"/>
    <property type="molecule type" value="Genomic_DNA"/>
</dbReference>
<reference evidence="1 2" key="1">
    <citation type="submission" date="2013-08" db="EMBL/GenBank/DDBJ databases">
        <title>Genome sequencing of Cellulomonas bogoriensis 69B4.</title>
        <authorList>
            <person name="Chen F."/>
            <person name="Li Y."/>
            <person name="Wang G."/>
        </authorList>
    </citation>
    <scope>NUCLEOTIDE SEQUENCE [LARGE SCALE GENOMIC DNA]</scope>
    <source>
        <strain evidence="1 2">69B4</strain>
    </source>
</reference>
<dbReference type="AlphaFoldDB" id="A0A0A0C378"/>
<dbReference type="OrthoDB" id="9795405at2"/>
<organism evidence="1 2">
    <name type="scientific">Cellulomonas bogoriensis 69B4 = DSM 16987</name>
    <dbReference type="NCBI Taxonomy" id="1386082"/>
    <lineage>
        <taxon>Bacteria</taxon>
        <taxon>Bacillati</taxon>
        <taxon>Actinomycetota</taxon>
        <taxon>Actinomycetes</taxon>
        <taxon>Micrococcales</taxon>
        <taxon>Cellulomonadaceae</taxon>
        <taxon>Cellulomonas</taxon>
    </lineage>
</organism>
<evidence type="ECO:0000313" key="2">
    <source>
        <dbReference type="Proteomes" id="UP000054314"/>
    </source>
</evidence>
<dbReference type="Gene3D" id="3.30.300.20">
    <property type="match status" value="1"/>
</dbReference>